<dbReference type="Gene3D" id="3.40.50.150">
    <property type="entry name" value="Vaccinia Virus protein VP39"/>
    <property type="match status" value="1"/>
</dbReference>
<evidence type="ECO:0000256" key="1">
    <source>
        <dbReference type="ARBA" id="ARBA00022603"/>
    </source>
</evidence>
<dbReference type="PANTHER" id="PTHR43464:SF19">
    <property type="entry name" value="UBIQUINONE BIOSYNTHESIS O-METHYLTRANSFERASE, MITOCHONDRIAL"/>
    <property type="match status" value="1"/>
</dbReference>
<dbReference type="KEGG" id="blag:BLTE_18930"/>
<dbReference type="EMBL" id="AP018907">
    <property type="protein sequence ID" value="BBF93208.1"/>
    <property type="molecule type" value="Genomic_DNA"/>
</dbReference>
<dbReference type="InterPro" id="IPR041698">
    <property type="entry name" value="Methyltransf_25"/>
</dbReference>
<dbReference type="AlphaFoldDB" id="A0A348G0X5"/>
<organism evidence="5 6">
    <name type="scientific">Blastochloris tepida</name>
    <dbReference type="NCBI Taxonomy" id="2233851"/>
    <lineage>
        <taxon>Bacteria</taxon>
        <taxon>Pseudomonadati</taxon>
        <taxon>Pseudomonadota</taxon>
        <taxon>Alphaproteobacteria</taxon>
        <taxon>Hyphomicrobiales</taxon>
        <taxon>Blastochloridaceae</taxon>
        <taxon>Blastochloris</taxon>
    </lineage>
</organism>
<dbReference type="Proteomes" id="UP000266934">
    <property type="component" value="Chromosome"/>
</dbReference>
<accession>A0A348G0X5</accession>
<name>A0A348G0X5_9HYPH</name>
<reference evidence="5 6" key="1">
    <citation type="submission" date="2018-08" db="EMBL/GenBank/DDBJ databases">
        <title>Complete genome sequencing of Blastochloris tepida GI.</title>
        <authorList>
            <person name="Tsukatani Y."/>
            <person name="Mori H."/>
        </authorList>
    </citation>
    <scope>NUCLEOTIDE SEQUENCE [LARGE SCALE GENOMIC DNA]</scope>
    <source>
        <strain evidence="5 6">GI</strain>
    </source>
</reference>
<keyword evidence="2 5" id="KW-0808">Transferase</keyword>
<dbReference type="PANTHER" id="PTHR43464">
    <property type="entry name" value="METHYLTRANSFERASE"/>
    <property type="match status" value="1"/>
</dbReference>
<dbReference type="RefSeq" id="WP_160140562.1">
    <property type="nucleotide sequence ID" value="NZ_AP018907.1"/>
</dbReference>
<evidence type="ECO:0000256" key="2">
    <source>
        <dbReference type="ARBA" id="ARBA00022679"/>
    </source>
</evidence>
<feature type="domain" description="Methyltransferase" evidence="4">
    <location>
        <begin position="42"/>
        <end position="136"/>
    </location>
</feature>
<evidence type="ECO:0000256" key="3">
    <source>
        <dbReference type="ARBA" id="ARBA00022691"/>
    </source>
</evidence>
<dbReference type="CDD" id="cd02440">
    <property type="entry name" value="AdoMet_MTases"/>
    <property type="match status" value="1"/>
</dbReference>
<protein>
    <submittedName>
        <fullName evidence="5">Methyltransferase type 11</fullName>
    </submittedName>
</protein>
<dbReference type="OrthoDB" id="9802097at2"/>
<dbReference type="Pfam" id="PF13649">
    <property type="entry name" value="Methyltransf_25"/>
    <property type="match status" value="1"/>
</dbReference>
<keyword evidence="1 5" id="KW-0489">Methyltransferase</keyword>
<dbReference type="SUPFAM" id="SSF53335">
    <property type="entry name" value="S-adenosyl-L-methionine-dependent methyltransferases"/>
    <property type="match status" value="1"/>
</dbReference>
<keyword evidence="6" id="KW-1185">Reference proteome</keyword>
<evidence type="ECO:0000313" key="5">
    <source>
        <dbReference type="EMBL" id="BBF93208.1"/>
    </source>
</evidence>
<dbReference type="GO" id="GO:0008168">
    <property type="term" value="F:methyltransferase activity"/>
    <property type="evidence" value="ECO:0007669"/>
    <property type="project" value="UniProtKB-KW"/>
</dbReference>
<sequence length="249" mass="26860">MTIEDAFMRVFGDLIRQGPGTTASTLRALNLVRPLLPPTGEVLDVGCGTGASTRVLARHLDRVIRASDVFPASVEIARKRAELVGLGDRIVFEVASLDDPGIGPGTAALIWCEAAAYSVGVGRALDAWRDLLMPGGLAVFSELVWLGEERPPEASAFWEREYPGMTDVTALRAEVAGRGFEPVADFVLPVEDWWESYYLPLAARLDALGTVMDPALAEVAALTRREIAVFRDCGDTYGYITVAARKPAP</sequence>
<dbReference type="GO" id="GO:0032259">
    <property type="term" value="P:methylation"/>
    <property type="evidence" value="ECO:0007669"/>
    <property type="project" value="UniProtKB-KW"/>
</dbReference>
<evidence type="ECO:0000313" key="6">
    <source>
        <dbReference type="Proteomes" id="UP000266934"/>
    </source>
</evidence>
<evidence type="ECO:0000259" key="4">
    <source>
        <dbReference type="Pfam" id="PF13649"/>
    </source>
</evidence>
<proteinExistence type="predicted"/>
<gene>
    <name evidence="5" type="ORF">BLTE_18930</name>
</gene>
<keyword evidence="3" id="KW-0949">S-adenosyl-L-methionine</keyword>
<dbReference type="InterPro" id="IPR029063">
    <property type="entry name" value="SAM-dependent_MTases_sf"/>
</dbReference>